<dbReference type="EMBL" id="CAXAMM010022358">
    <property type="protein sequence ID" value="CAK9051835.1"/>
    <property type="molecule type" value="Genomic_DNA"/>
</dbReference>
<dbReference type="SUPFAM" id="SSF52540">
    <property type="entry name" value="P-loop containing nucleoside triphosphate hydrolases"/>
    <property type="match status" value="1"/>
</dbReference>
<dbReference type="InterPro" id="IPR027417">
    <property type="entry name" value="P-loop_NTPase"/>
</dbReference>
<evidence type="ECO:0008006" key="4">
    <source>
        <dbReference type="Google" id="ProtNLM"/>
    </source>
</evidence>
<keyword evidence="3" id="KW-1185">Reference proteome</keyword>
<proteinExistence type="predicted"/>
<dbReference type="Gene3D" id="3.40.50.300">
    <property type="entry name" value="P-loop containing nucleotide triphosphate hydrolases"/>
    <property type="match status" value="1"/>
</dbReference>
<reference evidence="2 3" key="1">
    <citation type="submission" date="2024-02" db="EMBL/GenBank/DDBJ databases">
        <authorList>
            <person name="Chen Y."/>
            <person name="Shah S."/>
            <person name="Dougan E. K."/>
            <person name="Thang M."/>
            <person name="Chan C."/>
        </authorList>
    </citation>
    <scope>NUCLEOTIDE SEQUENCE [LARGE SCALE GENOMIC DNA]</scope>
</reference>
<organism evidence="2 3">
    <name type="scientific">Durusdinium trenchii</name>
    <dbReference type="NCBI Taxonomy" id="1381693"/>
    <lineage>
        <taxon>Eukaryota</taxon>
        <taxon>Sar</taxon>
        <taxon>Alveolata</taxon>
        <taxon>Dinophyceae</taxon>
        <taxon>Suessiales</taxon>
        <taxon>Symbiodiniaceae</taxon>
        <taxon>Durusdinium</taxon>
    </lineage>
</organism>
<feature type="non-terminal residue" evidence="2">
    <location>
        <position position="1"/>
    </location>
</feature>
<protein>
    <recommendedName>
        <fullName evidence="4">NadR/Ttd14 AAA domain-containing protein</fullName>
    </recommendedName>
</protein>
<evidence type="ECO:0000313" key="2">
    <source>
        <dbReference type="EMBL" id="CAK9051835.1"/>
    </source>
</evidence>
<evidence type="ECO:0000256" key="1">
    <source>
        <dbReference type="SAM" id="MobiDB-lite"/>
    </source>
</evidence>
<sequence>AEQKEQRASSSELAQRGFGAAATAGCGKTELSKRFEGAGFDVLDEAFLDMPSYGLHPQSLLMETTWICSWFERLLKRAKKITDAGKSHKETVFIADRSPYSAVFYCGHGDLLKPVIDQQMSEVQQHAGIHIFTVHVHVQNEVLWQRVQARLELEPDRALYKEDQYEWMEQVAEFYNTFSWNLHVDNSEEDPTMTLERLLHRTTALICSTLPQVEPAFKAMAPELYVASLTTEQKALSDEEGVPSQQSARPPKDLAAAFPAFVAPESQSQSSQGLTELRRARAASCG</sequence>
<feature type="region of interest" description="Disordered" evidence="1">
    <location>
        <begin position="236"/>
        <end position="286"/>
    </location>
</feature>
<comment type="caution">
    <text evidence="2">The sequence shown here is derived from an EMBL/GenBank/DDBJ whole genome shotgun (WGS) entry which is preliminary data.</text>
</comment>
<name>A0ABP0MK30_9DINO</name>
<gene>
    <name evidence="2" type="ORF">SCF082_LOCUS28424</name>
</gene>
<dbReference type="Proteomes" id="UP001642464">
    <property type="component" value="Unassembled WGS sequence"/>
</dbReference>
<accession>A0ABP0MK30</accession>
<evidence type="ECO:0000313" key="3">
    <source>
        <dbReference type="Proteomes" id="UP001642464"/>
    </source>
</evidence>
<feature type="compositionally biased region" description="Polar residues" evidence="1">
    <location>
        <begin position="265"/>
        <end position="274"/>
    </location>
</feature>